<dbReference type="STRING" id="1117379.BABA_07006"/>
<organism evidence="6 7">
    <name type="scientific">Neobacillus bataviensis LMG 21833</name>
    <dbReference type="NCBI Taxonomy" id="1117379"/>
    <lineage>
        <taxon>Bacteria</taxon>
        <taxon>Bacillati</taxon>
        <taxon>Bacillota</taxon>
        <taxon>Bacilli</taxon>
        <taxon>Bacillales</taxon>
        <taxon>Bacillaceae</taxon>
        <taxon>Neobacillus</taxon>
    </lineage>
</organism>
<sequence length="201" mass="21270">MHYLSVLLIGIAANLDNLGISVSYGFRSIRITFVSNLMIATVSMICAYLSIIAGEFISQFISIRTANVAGGLIIICIGIKCIIDSFSAQESPSEVKVDSNFSHVITHPDSADVNDDKVISVKESIFLGFALAINCLAMGLGAGITGVSPALTTLSIGLFSFLSIWSGIKLGSKICGMNIGKYSNSVAGFLLIMIGVYEMII</sequence>
<evidence type="ECO:0000256" key="3">
    <source>
        <dbReference type="ARBA" id="ARBA00022989"/>
    </source>
</evidence>
<keyword evidence="7" id="KW-1185">Reference proteome</keyword>
<keyword evidence="2 5" id="KW-0812">Transmembrane</keyword>
<dbReference type="eggNOG" id="COG1971">
    <property type="taxonomic scope" value="Bacteria"/>
</dbReference>
<dbReference type="RefSeq" id="WP_007084426.1">
    <property type="nucleotide sequence ID" value="NZ_AJLS01000043.1"/>
</dbReference>
<dbReference type="AlphaFoldDB" id="K6E9R5"/>
<dbReference type="PATRIC" id="fig|1117379.3.peg.1465"/>
<comment type="caution">
    <text evidence="6">The sequence shown here is derived from an EMBL/GenBank/DDBJ whole genome shotgun (WGS) entry which is preliminary data.</text>
</comment>
<feature type="transmembrane region" description="Helical" evidence="5">
    <location>
        <begin position="125"/>
        <end position="144"/>
    </location>
</feature>
<feature type="transmembrane region" description="Helical" evidence="5">
    <location>
        <begin position="65"/>
        <end position="83"/>
    </location>
</feature>
<name>K6E9R5_9BACI</name>
<dbReference type="PANTHER" id="PTHR35529">
    <property type="entry name" value="MANGANESE EFFLUX PUMP MNTP-RELATED"/>
    <property type="match status" value="1"/>
</dbReference>
<evidence type="ECO:0008006" key="8">
    <source>
        <dbReference type="Google" id="ProtNLM"/>
    </source>
</evidence>
<dbReference type="PANTHER" id="PTHR35529:SF2">
    <property type="entry name" value="SPORULATION PROTEIN YTAF-RELATED"/>
    <property type="match status" value="1"/>
</dbReference>
<dbReference type="EMBL" id="AJLS01000043">
    <property type="protein sequence ID" value="EKN70106.1"/>
    <property type="molecule type" value="Genomic_DNA"/>
</dbReference>
<evidence type="ECO:0000256" key="4">
    <source>
        <dbReference type="ARBA" id="ARBA00023136"/>
    </source>
</evidence>
<dbReference type="Proteomes" id="UP000006316">
    <property type="component" value="Unassembled WGS sequence"/>
</dbReference>
<evidence type="ECO:0000256" key="1">
    <source>
        <dbReference type="ARBA" id="ARBA00022475"/>
    </source>
</evidence>
<feature type="transmembrane region" description="Helical" evidence="5">
    <location>
        <begin position="33"/>
        <end position="53"/>
    </location>
</feature>
<reference evidence="6 7" key="1">
    <citation type="journal article" date="2012" name="Front. Microbiol.">
        <title>Redundancy and modularity in membrane-associated dissimilatory nitrate reduction in Bacillus.</title>
        <authorList>
            <person name="Heylen K."/>
            <person name="Keltjens J."/>
        </authorList>
    </citation>
    <scope>NUCLEOTIDE SEQUENCE [LARGE SCALE GENOMIC DNA]</scope>
    <source>
        <strain evidence="7">LMG 21833T</strain>
    </source>
</reference>
<feature type="transmembrane region" description="Helical" evidence="5">
    <location>
        <begin position="182"/>
        <end position="200"/>
    </location>
</feature>
<accession>K6E9R5</accession>
<proteinExistence type="predicted"/>
<dbReference type="Pfam" id="PF02659">
    <property type="entry name" value="Mntp"/>
    <property type="match status" value="2"/>
</dbReference>
<evidence type="ECO:0000313" key="6">
    <source>
        <dbReference type="EMBL" id="EKN70106.1"/>
    </source>
</evidence>
<gene>
    <name evidence="6" type="ORF">BABA_07006</name>
</gene>
<feature type="transmembrane region" description="Helical" evidence="5">
    <location>
        <begin position="150"/>
        <end position="170"/>
    </location>
</feature>
<dbReference type="InterPro" id="IPR003810">
    <property type="entry name" value="Mntp/YtaF"/>
</dbReference>
<feature type="transmembrane region" description="Helical" evidence="5">
    <location>
        <begin position="6"/>
        <end position="26"/>
    </location>
</feature>
<evidence type="ECO:0000256" key="2">
    <source>
        <dbReference type="ARBA" id="ARBA00022692"/>
    </source>
</evidence>
<evidence type="ECO:0000256" key="5">
    <source>
        <dbReference type="SAM" id="Phobius"/>
    </source>
</evidence>
<keyword evidence="4 5" id="KW-0472">Membrane</keyword>
<keyword evidence="1" id="KW-1003">Cell membrane</keyword>
<protein>
    <recommendedName>
        <fullName evidence="8">Sporulation protein YtaF</fullName>
    </recommendedName>
</protein>
<evidence type="ECO:0000313" key="7">
    <source>
        <dbReference type="Proteomes" id="UP000006316"/>
    </source>
</evidence>
<dbReference type="InterPro" id="IPR014205">
    <property type="entry name" value="Spore_YtaF"/>
</dbReference>
<dbReference type="NCBIfam" id="TIGR02840">
    <property type="entry name" value="spore_YtaF"/>
    <property type="match status" value="1"/>
</dbReference>
<keyword evidence="3 5" id="KW-1133">Transmembrane helix</keyword>